<name>A0ABS7NLN2_9RHOB</name>
<sequence length="149" mass="16244">MAQYQCNTCGAEAEQEQGAAECCPLCAAGNVVNPKLQAAETAKANDAFRAQAPLGGHPVYQGRVVATRGVSAEGPEFVTRALLETAAFDNFTEDNDPYGDHSMGAVQVFGKIVWWKLDLYDADYRYGADEPLDHKNTRRVLTLLLPSEY</sequence>
<evidence type="ECO:0000313" key="1">
    <source>
        <dbReference type="EMBL" id="MBY6142094.1"/>
    </source>
</evidence>
<reference evidence="1 2" key="1">
    <citation type="submission" date="2021-06" db="EMBL/GenBank/DDBJ databases">
        <title>50 bacteria genomes isolated from Dapeng, Shenzhen, China.</title>
        <authorList>
            <person name="Zheng W."/>
            <person name="Yu S."/>
            <person name="Huang Y."/>
        </authorList>
    </citation>
    <scope>NUCLEOTIDE SEQUENCE [LARGE SCALE GENOMIC DNA]</scope>
    <source>
        <strain evidence="1 2">DP1N14-2</strain>
    </source>
</reference>
<protein>
    <submittedName>
        <fullName evidence="1">DUF3768 domain-containing protein</fullName>
    </submittedName>
</protein>
<proteinExistence type="predicted"/>
<evidence type="ECO:0000313" key="2">
    <source>
        <dbReference type="Proteomes" id="UP000766629"/>
    </source>
</evidence>
<comment type="caution">
    <text evidence="1">The sequence shown here is derived from an EMBL/GenBank/DDBJ whole genome shotgun (WGS) entry which is preliminary data.</text>
</comment>
<dbReference type="RefSeq" id="WP_222510015.1">
    <property type="nucleotide sequence ID" value="NZ_JAHVJA010000018.1"/>
</dbReference>
<keyword evidence="2" id="KW-1185">Reference proteome</keyword>
<dbReference type="InterPro" id="IPR022243">
    <property type="entry name" value="DUF3768"/>
</dbReference>
<dbReference type="Proteomes" id="UP000766629">
    <property type="component" value="Unassembled WGS sequence"/>
</dbReference>
<dbReference type="Pfam" id="PF12599">
    <property type="entry name" value="DUF3768"/>
    <property type="match status" value="1"/>
</dbReference>
<gene>
    <name evidence="1" type="ORF">KUV26_21890</name>
</gene>
<dbReference type="EMBL" id="JAHVJA010000018">
    <property type="protein sequence ID" value="MBY6142094.1"/>
    <property type="molecule type" value="Genomic_DNA"/>
</dbReference>
<organism evidence="1 2">
    <name type="scientific">Leisingera daeponensis</name>
    <dbReference type="NCBI Taxonomy" id="405746"/>
    <lineage>
        <taxon>Bacteria</taxon>
        <taxon>Pseudomonadati</taxon>
        <taxon>Pseudomonadota</taxon>
        <taxon>Alphaproteobacteria</taxon>
        <taxon>Rhodobacterales</taxon>
        <taxon>Roseobacteraceae</taxon>
        <taxon>Leisingera</taxon>
    </lineage>
</organism>
<accession>A0ABS7NLN2</accession>